<dbReference type="KEGG" id="mmab:HQ865_06590"/>
<feature type="binding site" evidence="11">
    <location>
        <begin position="326"/>
        <end position="327"/>
    </location>
    <ligand>
        <name>FMN</name>
        <dbReference type="ChEBI" id="CHEBI:58210"/>
    </ligand>
</feature>
<keyword evidence="15" id="KW-1185">Reference proteome</keyword>
<feature type="binding site" evidence="11">
    <location>
        <position position="70"/>
    </location>
    <ligand>
        <name>substrate</name>
    </ligand>
</feature>
<evidence type="ECO:0000256" key="8">
    <source>
        <dbReference type="ARBA" id="ARBA00023002"/>
    </source>
</evidence>
<dbReference type="AlphaFoldDB" id="A0A7D4TTY5"/>
<evidence type="ECO:0000256" key="9">
    <source>
        <dbReference type="ARBA" id="ARBA00023136"/>
    </source>
</evidence>
<feature type="binding site" evidence="11">
    <location>
        <position position="276"/>
    </location>
    <ligand>
        <name>FMN</name>
        <dbReference type="ChEBI" id="CHEBI:58210"/>
    </ligand>
</feature>
<evidence type="ECO:0000256" key="7">
    <source>
        <dbReference type="ARBA" id="ARBA00022975"/>
    </source>
</evidence>
<evidence type="ECO:0000313" key="14">
    <source>
        <dbReference type="EMBL" id="QKJ29435.1"/>
    </source>
</evidence>
<proteinExistence type="inferred from homology"/>
<gene>
    <name evidence="11" type="primary">pyrD</name>
    <name evidence="14" type="ORF">HQ865_06590</name>
</gene>
<comment type="subunit">
    <text evidence="11">Monomer.</text>
</comment>
<dbReference type="PROSITE" id="PS00912">
    <property type="entry name" value="DHODEHASE_2"/>
    <property type="match status" value="1"/>
</dbReference>
<dbReference type="NCBIfam" id="NF003652">
    <property type="entry name" value="PRK05286.2-5"/>
    <property type="match status" value="1"/>
</dbReference>
<feature type="binding site" evidence="11">
    <location>
        <begin position="115"/>
        <end position="119"/>
    </location>
    <ligand>
        <name>substrate</name>
    </ligand>
</feature>
<dbReference type="Proteomes" id="UP000505355">
    <property type="component" value="Chromosome"/>
</dbReference>
<dbReference type="NCBIfam" id="NF003645">
    <property type="entry name" value="PRK05286.1-2"/>
    <property type="match status" value="1"/>
</dbReference>
<dbReference type="PANTHER" id="PTHR48109:SF4">
    <property type="entry name" value="DIHYDROOROTATE DEHYDROGENASE (QUINONE), MITOCHONDRIAL"/>
    <property type="match status" value="1"/>
</dbReference>
<evidence type="ECO:0000256" key="6">
    <source>
        <dbReference type="ARBA" id="ARBA00022643"/>
    </source>
</evidence>
<dbReference type="CDD" id="cd04738">
    <property type="entry name" value="DHOD_2_like"/>
    <property type="match status" value="1"/>
</dbReference>
<feature type="binding site" evidence="11">
    <location>
        <begin position="253"/>
        <end position="254"/>
    </location>
    <ligand>
        <name>substrate</name>
    </ligand>
</feature>
<name>A0A7D4TTY5_9SPHI</name>
<dbReference type="PANTHER" id="PTHR48109">
    <property type="entry name" value="DIHYDROOROTATE DEHYDROGENASE (QUINONE), MITOCHONDRIAL-RELATED"/>
    <property type="match status" value="1"/>
</dbReference>
<dbReference type="NCBIfam" id="TIGR01036">
    <property type="entry name" value="pyrD_sub2"/>
    <property type="match status" value="1"/>
</dbReference>
<evidence type="ECO:0000313" key="15">
    <source>
        <dbReference type="Proteomes" id="UP000505355"/>
    </source>
</evidence>
<evidence type="ECO:0000256" key="3">
    <source>
        <dbReference type="ARBA" id="ARBA00005161"/>
    </source>
</evidence>
<evidence type="ECO:0000259" key="13">
    <source>
        <dbReference type="Pfam" id="PF01180"/>
    </source>
</evidence>
<dbReference type="InterPro" id="IPR005720">
    <property type="entry name" value="Dihydroorotate_DH_cat"/>
</dbReference>
<reference evidence="14 15" key="1">
    <citation type="submission" date="2020-05" db="EMBL/GenBank/DDBJ databases">
        <title>Mucilaginibacter mali sp. nov.</title>
        <authorList>
            <person name="Kim H.S."/>
            <person name="Lee K.C."/>
            <person name="Suh M.K."/>
            <person name="Kim J.-S."/>
            <person name="Han K.-I."/>
            <person name="Eom M.K."/>
            <person name="Shin Y.K."/>
            <person name="Lee J.-S."/>
        </authorList>
    </citation>
    <scope>NUCLEOTIDE SEQUENCE [LARGE SCALE GENOMIC DNA]</scope>
    <source>
        <strain evidence="14 15">G2-14</strain>
    </source>
</reference>
<dbReference type="RefSeq" id="WP_173414129.1">
    <property type="nucleotide sequence ID" value="NZ_CP054139.1"/>
</dbReference>
<feature type="binding site" evidence="11">
    <location>
        <position position="305"/>
    </location>
    <ligand>
        <name>FMN</name>
        <dbReference type="ChEBI" id="CHEBI:58210"/>
    </ligand>
</feature>
<dbReference type="Pfam" id="PF01180">
    <property type="entry name" value="DHO_dh"/>
    <property type="match status" value="1"/>
</dbReference>
<feature type="binding site" evidence="11">
    <location>
        <position position="90"/>
    </location>
    <ligand>
        <name>FMN</name>
        <dbReference type="ChEBI" id="CHEBI:58210"/>
    </ligand>
</feature>
<comment type="pathway">
    <text evidence="3 11">Pyrimidine metabolism; UMP biosynthesis via de novo pathway; orotate from (S)-dihydroorotate (quinone route): step 1/1.</text>
</comment>
<evidence type="ECO:0000256" key="4">
    <source>
        <dbReference type="ARBA" id="ARBA00005359"/>
    </source>
</evidence>
<keyword evidence="6 11" id="KW-0288">FMN</keyword>
<feature type="active site" description="Nucleophile" evidence="11">
    <location>
        <position position="186"/>
    </location>
</feature>
<dbReference type="SUPFAM" id="SSF51395">
    <property type="entry name" value="FMN-linked oxidoreductases"/>
    <property type="match status" value="1"/>
</dbReference>
<comment type="similarity">
    <text evidence="4 11">Belongs to the dihydroorotate dehydrogenase family. Type 2 subfamily.</text>
</comment>
<feature type="binding site" evidence="11">
    <location>
        <position position="183"/>
    </location>
    <ligand>
        <name>substrate</name>
    </ligand>
</feature>
<dbReference type="PIRSF" id="PIRSF000164">
    <property type="entry name" value="DHO_oxidase"/>
    <property type="match status" value="1"/>
</dbReference>
<dbReference type="InterPro" id="IPR012135">
    <property type="entry name" value="Dihydroorotate_DH_1_2"/>
</dbReference>
<keyword evidence="11" id="KW-1003">Cell membrane</keyword>
<feature type="binding site" evidence="11">
    <location>
        <position position="224"/>
    </location>
    <ligand>
        <name>FMN</name>
        <dbReference type="ChEBI" id="CHEBI:58210"/>
    </ligand>
</feature>
<dbReference type="EC" id="1.3.5.2" evidence="11"/>
<evidence type="ECO:0000256" key="1">
    <source>
        <dbReference type="ARBA" id="ARBA00003125"/>
    </source>
</evidence>
<feature type="binding site" evidence="11">
    <location>
        <begin position="66"/>
        <end position="70"/>
    </location>
    <ligand>
        <name>FMN</name>
        <dbReference type="ChEBI" id="CHEBI:58210"/>
    </ligand>
</feature>
<evidence type="ECO:0000256" key="2">
    <source>
        <dbReference type="ARBA" id="ARBA00004370"/>
    </source>
</evidence>
<dbReference type="InterPro" id="IPR001295">
    <property type="entry name" value="Dihydroorotate_DH_CS"/>
</dbReference>
<dbReference type="GO" id="GO:0006207">
    <property type="term" value="P:'de novo' pyrimidine nucleobase biosynthetic process"/>
    <property type="evidence" value="ECO:0007669"/>
    <property type="project" value="UniProtKB-UniRule"/>
</dbReference>
<keyword evidence="7 11" id="KW-0665">Pyrimidine biosynthesis</keyword>
<evidence type="ECO:0000256" key="10">
    <source>
        <dbReference type="ARBA" id="ARBA00048639"/>
    </source>
</evidence>
<evidence type="ECO:0000256" key="5">
    <source>
        <dbReference type="ARBA" id="ARBA00022630"/>
    </source>
</evidence>
<comment type="cofactor">
    <cofactor evidence="11">
        <name>FMN</name>
        <dbReference type="ChEBI" id="CHEBI:58210"/>
    </cofactor>
    <text evidence="11">Binds 1 FMN per subunit.</text>
</comment>
<sequence>MYSLIKPILFKFDPENVHYFVTDGLHLANRIPGGAALSRAVWDVEDKRLEREVFGLKFKNPVGLAAGFDKNGLMIKEMANLGFGFIEVGTVTPLAQPGNPKPRMFRLPADEALINRMGFNNGGVDAMVERIAEYRNSPAAKQQRVIIGGNIGKNKVTPNEDAVNDYIICFDKLFDVVDYFVVNVSSPNTPGLRELQEKGPLLNILNTLQQRNNKNGVSRPILLKIAPDLTNEQLDDIVEIVQQSGIAGVIGTNTTISRDNLGSPDTLKSETGGLSGRPLTNRSTEVISYLHKKSNGSFPIIGVGGIHSAADALDKLNAGASLVQLYTGFIYEGPALIGWINKALLK</sequence>
<keyword evidence="9 11" id="KW-0472">Membrane</keyword>
<feature type="binding site" evidence="11">
    <location>
        <position position="188"/>
    </location>
    <ligand>
        <name>substrate</name>
    </ligand>
</feature>
<dbReference type="GO" id="GO:0005886">
    <property type="term" value="C:plasma membrane"/>
    <property type="evidence" value="ECO:0007669"/>
    <property type="project" value="UniProtKB-SubCell"/>
</dbReference>
<dbReference type="PROSITE" id="PS00911">
    <property type="entry name" value="DHODEHASE_1"/>
    <property type="match status" value="1"/>
</dbReference>
<evidence type="ECO:0000256" key="11">
    <source>
        <dbReference type="HAMAP-Rule" id="MF_00225"/>
    </source>
</evidence>
<feature type="domain" description="Dihydroorotate dehydrogenase catalytic" evidence="13">
    <location>
        <begin position="49"/>
        <end position="344"/>
    </location>
</feature>
<dbReference type="Gene3D" id="3.20.20.70">
    <property type="entry name" value="Aldolase class I"/>
    <property type="match status" value="1"/>
</dbReference>
<dbReference type="UniPathway" id="UPA00070">
    <property type="reaction ID" value="UER00946"/>
</dbReference>
<dbReference type="GO" id="GO:0106430">
    <property type="term" value="F:dihydroorotate dehydrogenase (quinone) activity"/>
    <property type="evidence" value="ECO:0007669"/>
    <property type="project" value="UniProtKB-EC"/>
</dbReference>
<feature type="region of interest" description="Disordered" evidence="12">
    <location>
        <begin position="260"/>
        <end position="279"/>
    </location>
</feature>
<feature type="binding site" evidence="11">
    <location>
        <position position="150"/>
    </location>
    <ligand>
        <name>FMN</name>
        <dbReference type="ChEBI" id="CHEBI:58210"/>
    </ligand>
</feature>
<keyword evidence="5 11" id="KW-0285">Flavoprotein</keyword>
<protein>
    <recommendedName>
        <fullName evidence="11">Dihydroorotate dehydrogenase (quinone)</fullName>
        <ecNumber evidence="11">1.3.5.2</ecNumber>
    </recommendedName>
    <alternativeName>
        <fullName evidence="11">DHOdehase</fullName>
        <shortName evidence="11">DHOD</shortName>
        <shortName evidence="11">DHODase</shortName>
    </alternativeName>
    <alternativeName>
        <fullName evidence="11">Dihydroorotate oxidase</fullName>
    </alternativeName>
</protein>
<organism evidence="14 15">
    <name type="scientific">Mucilaginibacter mali</name>
    <dbReference type="NCBI Taxonomy" id="2740462"/>
    <lineage>
        <taxon>Bacteria</taxon>
        <taxon>Pseudomonadati</taxon>
        <taxon>Bacteroidota</taxon>
        <taxon>Sphingobacteriia</taxon>
        <taxon>Sphingobacteriales</taxon>
        <taxon>Sphingobacteriaceae</taxon>
        <taxon>Mucilaginibacter</taxon>
    </lineage>
</organism>
<evidence type="ECO:0000256" key="12">
    <source>
        <dbReference type="SAM" id="MobiDB-lite"/>
    </source>
</evidence>
<dbReference type="InterPro" id="IPR050074">
    <property type="entry name" value="DHO_dehydrogenase"/>
</dbReference>
<keyword evidence="8 11" id="KW-0560">Oxidoreductase</keyword>
<dbReference type="GO" id="GO:0005737">
    <property type="term" value="C:cytoplasm"/>
    <property type="evidence" value="ECO:0007669"/>
    <property type="project" value="InterPro"/>
</dbReference>
<comment type="subcellular location">
    <subcellularLocation>
        <location evidence="11">Cell membrane</location>
        <topology evidence="11">Peripheral membrane protein</topology>
    </subcellularLocation>
    <subcellularLocation>
        <location evidence="2">Membrane</location>
    </subcellularLocation>
</comment>
<dbReference type="EMBL" id="CP054139">
    <property type="protein sequence ID" value="QKJ29435.1"/>
    <property type="molecule type" value="Genomic_DNA"/>
</dbReference>
<comment type="function">
    <text evidence="1 11">Catalyzes the conversion of dihydroorotate to orotate with quinone as electron acceptor.</text>
</comment>
<dbReference type="InterPro" id="IPR013785">
    <property type="entry name" value="Aldolase_TIM"/>
</dbReference>
<dbReference type="HAMAP" id="MF_00225">
    <property type="entry name" value="DHO_dh_type2"/>
    <property type="match status" value="1"/>
</dbReference>
<feature type="binding site" evidence="11">
    <location>
        <position position="252"/>
    </location>
    <ligand>
        <name>FMN</name>
        <dbReference type="ChEBI" id="CHEBI:58210"/>
    </ligand>
</feature>
<feature type="binding site" evidence="11">
    <location>
        <position position="183"/>
    </location>
    <ligand>
        <name>FMN</name>
        <dbReference type="ChEBI" id="CHEBI:58210"/>
    </ligand>
</feature>
<dbReference type="GO" id="GO:0044205">
    <property type="term" value="P:'de novo' UMP biosynthetic process"/>
    <property type="evidence" value="ECO:0007669"/>
    <property type="project" value="UniProtKB-UniRule"/>
</dbReference>
<dbReference type="InterPro" id="IPR005719">
    <property type="entry name" value="Dihydroorotate_DH_2"/>
</dbReference>
<accession>A0A7D4TTY5</accession>
<comment type="catalytic activity">
    <reaction evidence="10 11">
        <text>(S)-dihydroorotate + a quinone = orotate + a quinol</text>
        <dbReference type="Rhea" id="RHEA:30187"/>
        <dbReference type="ChEBI" id="CHEBI:24646"/>
        <dbReference type="ChEBI" id="CHEBI:30839"/>
        <dbReference type="ChEBI" id="CHEBI:30864"/>
        <dbReference type="ChEBI" id="CHEBI:132124"/>
        <dbReference type="EC" id="1.3.5.2"/>
    </reaction>
</comment>